<evidence type="ECO:0000313" key="3">
    <source>
        <dbReference type="EMBL" id="SNZ19167.1"/>
    </source>
</evidence>
<dbReference type="PANTHER" id="PTHR30204">
    <property type="entry name" value="REDOX-CYCLING DRUG-SENSING TRANSCRIPTIONAL ACTIVATOR SOXR"/>
    <property type="match status" value="1"/>
</dbReference>
<dbReference type="InterPro" id="IPR041698">
    <property type="entry name" value="Methyltransf_25"/>
</dbReference>
<dbReference type="CDD" id="cd02440">
    <property type="entry name" value="AdoMet_MTases"/>
    <property type="match status" value="1"/>
</dbReference>
<dbReference type="InterPro" id="IPR009061">
    <property type="entry name" value="DNA-bd_dom_put_sf"/>
</dbReference>
<dbReference type="PRINTS" id="PR00040">
    <property type="entry name" value="HTHMERR"/>
</dbReference>
<organism evidence="3 4">
    <name type="scientific">Cohaesibacter gelatinilyticus</name>
    <dbReference type="NCBI Taxonomy" id="372072"/>
    <lineage>
        <taxon>Bacteria</taxon>
        <taxon>Pseudomonadati</taxon>
        <taxon>Pseudomonadota</taxon>
        <taxon>Alphaproteobacteria</taxon>
        <taxon>Hyphomicrobiales</taxon>
        <taxon>Cohaesibacteraceae</taxon>
    </lineage>
</organism>
<dbReference type="GO" id="GO:0003677">
    <property type="term" value="F:DNA binding"/>
    <property type="evidence" value="ECO:0007669"/>
    <property type="project" value="UniProtKB-KW"/>
</dbReference>
<evidence type="ECO:0000259" key="2">
    <source>
        <dbReference type="PROSITE" id="PS50937"/>
    </source>
</evidence>
<dbReference type="GO" id="GO:0003700">
    <property type="term" value="F:DNA-binding transcription factor activity"/>
    <property type="evidence" value="ECO:0007669"/>
    <property type="project" value="InterPro"/>
</dbReference>
<dbReference type="SUPFAM" id="SSF46955">
    <property type="entry name" value="Putative DNA-binding domain"/>
    <property type="match status" value="1"/>
</dbReference>
<dbReference type="InterPro" id="IPR000551">
    <property type="entry name" value="MerR-type_HTH_dom"/>
</dbReference>
<dbReference type="RefSeq" id="WP_170956056.1">
    <property type="nucleotide sequence ID" value="NZ_OBEL01000002.1"/>
</dbReference>
<gene>
    <name evidence="3" type="ORF">SAMN06265368_2247</name>
</gene>
<dbReference type="Pfam" id="PF13649">
    <property type="entry name" value="Methyltransf_25"/>
    <property type="match status" value="1"/>
</dbReference>
<dbReference type="PANTHER" id="PTHR30204:SF97">
    <property type="entry name" value="MERR FAMILY REGULATORY PROTEIN"/>
    <property type="match status" value="1"/>
</dbReference>
<feature type="domain" description="HTH merR-type" evidence="2">
    <location>
        <begin position="1"/>
        <end position="69"/>
    </location>
</feature>
<dbReference type="AlphaFoldDB" id="A0A285PD59"/>
<sequence length="393" mass="44950">MYRISELAERVGLSRSTLLYYEKQGLIQGQRQENGYRIYSQTDLERLRLLQQLHAAGLSLKESLACLEARLDRQLLLDRLQRLDDEIAQKQKARQLLTGLLGQADLRGWHQMIEDTAPEAHFEWLLKQGFTEKEALRLKWLSKDMNQHEHYMADFSRLFDGISRLGPGGSHEVRKALAHLPFKPGSLLEIGCGKGISTLELASHLACQIVATDNDDASLDVLRERVKQQGLAAQVTVQSASMTELPFPDASFDVIWAEGCAYIMGFDQALRQWRRLLLDDGVMVVSDLVRLIPESDMKSVDFWKAEYPDMSSKAERSKQIEEAGYDLLDSFEFGDDAWWSYYTPLEERIKQLAPDMFGSQALRDIETEIAIRRNHGNEYGYVMFILKKKGEAK</sequence>
<keyword evidence="4" id="KW-1185">Reference proteome</keyword>
<dbReference type="InterPro" id="IPR029063">
    <property type="entry name" value="SAM-dependent_MTases_sf"/>
</dbReference>
<evidence type="ECO:0000313" key="4">
    <source>
        <dbReference type="Proteomes" id="UP000219439"/>
    </source>
</evidence>
<reference evidence="3 4" key="1">
    <citation type="submission" date="2017-09" db="EMBL/GenBank/DDBJ databases">
        <authorList>
            <person name="Ehlers B."/>
            <person name="Leendertz F.H."/>
        </authorList>
    </citation>
    <scope>NUCLEOTIDE SEQUENCE [LARGE SCALE GENOMIC DNA]</scope>
    <source>
        <strain evidence="3 4">DSM 18289</strain>
    </source>
</reference>
<keyword evidence="1 3" id="KW-0238">DNA-binding</keyword>
<protein>
    <submittedName>
        <fullName evidence="3">DNA-binding transcriptional regulator, MerR family</fullName>
    </submittedName>
</protein>
<dbReference type="Pfam" id="PF13411">
    <property type="entry name" value="MerR_1"/>
    <property type="match status" value="1"/>
</dbReference>
<accession>A0A285PD59</accession>
<proteinExistence type="predicted"/>
<dbReference type="SUPFAM" id="SSF53335">
    <property type="entry name" value="S-adenosyl-L-methionine-dependent methyltransferases"/>
    <property type="match status" value="1"/>
</dbReference>
<dbReference type="Gene3D" id="3.40.50.150">
    <property type="entry name" value="Vaccinia Virus protein VP39"/>
    <property type="match status" value="1"/>
</dbReference>
<dbReference type="SMART" id="SM00422">
    <property type="entry name" value="HTH_MERR"/>
    <property type="match status" value="1"/>
</dbReference>
<dbReference type="PROSITE" id="PS50937">
    <property type="entry name" value="HTH_MERR_2"/>
    <property type="match status" value="1"/>
</dbReference>
<dbReference type="InterPro" id="IPR047057">
    <property type="entry name" value="MerR_fam"/>
</dbReference>
<dbReference type="Gene3D" id="1.10.1660.10">
    <property type="match status" value="1"/>
</dbReference>
<evidence type="ECO:0000256" key="1">
    <source>
        <dbReference type="ARBA" id="ARBA00023125"/>
    </source>
</evidence>
<dbReference type="EMBL" id="OBEL01000002">
    <property type="protein sequence ID" value="SNZ19167.1"/>
    <property type="molecule type" value="Genomic_DNA"/>
</dbReference>
<dbReference type="Proteomes" id="UP000219439">
    <property type="component" value="Unassembled WGS sequence"/>
</dbReference>
<name>A0A285PD59_9HYPH</name>